<gene>
    <name evidence="2" type="ORF">DERYTH_LOCUS22491</name>
</gene>
<evidence type="ECO:0000313" key="3">
    <source>
        <dbReference type="Proteomes" id="UP000789405"/>
    </source>
</evidence>
<protein>
    <submittedName>
        <fullName evidence="2">16717_t:CDS:1</fullName>
    </submittedName>
</protein>
<comment type="caution">
    <text evidence="2">The sequence shown here is derived from an EMBL/GenBank/DDBJ whole genome shotgun (WGS) entry which is preliminary data.</text>
</comment>
<evidence type="ECO:0000313" key="2">
    <source>
        <dbReference type="EMBL" id="CAG8796488.1"/>
    </source>
</evidence>
<dbReference type="EMBL" id="CAJVPY010031363">
    <property type="protein sequence ID" value="CAG8796488.1"/>
    <property type="molecule type" value="Genomic_DNA"/>
</dbReference>
<dbReference type="Proteomes" id="UP000789405">
    <property type="component" value="Unassembled WGS sequence"/>
</dbReference>
<dbReference type="AlphaFoldDB" id="A0A9N9JUM4"/>
<name>A0A9N9JUM4_9GLOM</name>
<evidence type="ECO:0000256" key="1">
    <source>
        <dbReference type="SAM" id="MobiDB-lite"/>
    </source>
</evidence>
<feature type="non-terminal residue" evidence="2">
    <location>
        <position position="74"/>
    </location>
</feature>
<reference evidence="2" key="1">
    <citation type="submission" date="2021-06" db="EMBL/GenBank/DDBJ databases">
        <authorList>
            <person name="Kallberg Y."/>
            <person name="Tangrot J."/>
            <person name="Rosling A."/>
        </authorList>
    </citation>
    <scope>NUCLEOTIDE SEQUENCE</scope>
    <source>
        <strain evidence="2">MA453B</strain>
    </source>
</reference>
<dbReference type="OrthoDB" id="2425201at2759"/>
<organism evidence="2 3">
    <name type="scientific">Dentiscutata erythropus</name>
    <dbReference type="NCBI Taxonomy" id="1348616"/>
    <lineage>
        <taxon>Eukaryota</taxon>
        <taxon>Fungi</taxon>
        <taxon>Fungi incertae sedis</taxon>
        <taxon>Mucoromycota</taxon>
        <taxon>Glomeromycotina</taxon>
        <taxon>Glomeromycetes</taxon>
        <taxon>Diversisporales</taxon>
        <taxon>Gigasporaceae</taxon>
        <taxon>Dentiscutata</taxon>
    </lineage>
</organism>
<accession>A0A9N9JUM4</accession>
<keyword evidence="3" id="KW-1185">Reference proteome</keyword>
<feature type="region of interest" description="Disordered" evidence="1">
    <location>
        <begin position="1"/>
        <end position="29"/>
    </location>
</feature>
<feature type="compositionally biased region" description="Polar residues" evidence="1">
    <location>
        <begin position="1"/>
        <end position="15"/>
    </location>
</feature>
<feature type="compositionally biased region" description="Low complexity" evidence="1">
    <location>
        <begin position="16"/>
        <end position="28"/>
    </location>
</feature>
<proteinExistence type="predicted"/>
<sequence>KKSADQQSVSNYSEASNRSLTSSSGSSSEEMCLHVAMEIRELGGNIKKVTVQRFYERNIKKKDGYISTLYAIGL</sequence>